<comment type="caution">
    <text evidence="1">The sequence shown here is derived from an EMBL/GenBank/DDBJ whole genome shotgun (WGS) entry which is preliminary data.</text>
</comment>
<dbReference type="Proteomes" id="UP000191160">
    <property type="component" value="Unassembled WGS sequence"/>
</dbReference>
<dbReference type="RefSeq" id="WP_078190469.1">
    <property type="nucleotide sequence ID" value="NZ_JAMCOZ010000006.1"/>
</dbReference>
<sequence length="318" mass="36014">MDVKYKLSIAIFSIYLTACGGGGGDSSVKEEPKPEPAVVSQSYYSFNFDFENYRSFSYFNNEPTRSYMTDVGWGEYLLTQQSLYTDMKVKGDTRAINELTLYFSDAPNVARTEYLKKTNLSGISIFDGVYPGFQGFFKAMNGTPIYANEKIASLYVNAGVEQTFPPGSACYHLEKSVPTKPYIWFTHSGFKDIAYSYMPQLIESWKKDAKSYGYTTRVTSGKWNAYPWTKVQILDKYGVVNSIVVVNYQGMMFEAEMVDGEVFEQSKDAAAYLKRAQQFDPASEAYQHRLAISTYIGNNCKYYNDIAIAAIQRYNAIS</sequence>
<dbReference type="AlphaFoldDB" id="A0A1T1GW43"/>
<name>A0A1T1GW43_9GAMM</name>
<evidence type="ECO:0000313" key="1">
    <source>
        <dbReference type="EMBL" id="OOV81793.1"/>
    </source>
</evidence>
<keyword evidence="2" id="KW-1185">Reference proteome</keyword>
<proteinExistence type="predicted"/>
<reference evidence="1 2" key="1">
    <citation type="submission" date="2017-02" db="EMBL/GenBank/DDBJ databases">
        <title>Acinetobacter sp. ANC 4945, whole genome shotgun sequencing project.</title>
        <authorList>
            <person name="Radolfova-Krizova L."/>
            <person name="Al Atrouni A."/>
            <person name="Nemec A."/>
        </authorList>
    </citation>
    <scope>NUCLEOTIDE SEQUENCE [LARGE SCALE GENOMIC DNA]</scope>
    <source>
        <strain evidence="1 2">ANC 4945</strain>
    </source>
</reference>
<accession>A0A1T1GW43</accession>
<dbReference type="EMBL" id="MVKX01000006">
    <property type="protein sequence ID" value="OOV81793.1"/>
    <property type="molecule type" value="Genomic_DNA"/>
</dbReference>
<evidence type="ECO:0000313" key="2">
    <source>
        <dbReference type="Proteomes" id="UP000191160"/>
    </source>
</evidence>
<gene>
    <name evidence="1" type="ORF">B1202_10095</name>
</gene>
<protein>
    <submittedName>
        <fullName evidence="1">Uncharacterized protein</fullName>
    </submittedName>
</protein>
<organism evidence="1 2">
    <name type="scientific">Acinetobacter amyesii</name>
    <dbReference type="NCBI Taxonomy" id="2942470"/>
    <lineage>
        <taxon>Bacteria</taxon>
        <taxon>Pseudomonadati</taxon>
        <taxon>Pseudomonadota</taxon>
        <taxon>Gammaproteobacteria</taxon>
        <taxon>Moraxellales</taxon>
        <taxon>Moraxellaceae</taxon>
        <taxon>Acinetobacter</taxon>
    </lineage>
</organism>